<dbReference type="PROSITE" id="PS50082">
    <property type="entry name" value="WD_REPEATS_2"/>
    <property type="match status" value="1"/>
</dbReference>
<dbReference type="PANTHER" id="PTHR19848:SF8">
    <property type="entry name" value="F-BOX AND WD REPEAT DOMAIN CONTAINING 7"/>
    <property type="match status" value="1"/>
</dbReference>
<evidence type="ECO:0000256" key="2">
    <source>
        <dbReference type="ARBA" id="ARBA00022737"/>
    </source>
</evidence>
<proteinExistence type="predicted"/>
<comment type="caution">
    <text evidence="4">The sequence shown here is derived from an EMBL/GenBank/DDBJ whole genome shotgun (WGS) entry which is preliminary data.</text>
</comment>
<dbReference type="SUPFAM" id="SSF50978">
    <property type="entry name" value="WD40 repeat-like"/>
    <property type="match status" value="1"/>
</dbReference>
<dbReference type="InterPro" id="IPR036322">
    <property type="entry name" value="WD40_repeat_dom_sf"/>
</dbReference>
<sequence length="434" mass="49224">MIVGQLQQGKESVIGFDADDYLIVKNEHGTYKWSTIAYDKIELGNAKEIMTLPVSDEEQKISALEKRLRESDLGGVCRRASENGRYYAVGFESGYIQVWDVYTQDCIANLSLSDSQIATVAFTRDGKLAALGSGGKLVQIWNVEHGKCIRTIHLLYRVSRVKLPVDGNTLECQFSDGTYYRMDLKTGEKGEMKRTNTKPFVSKSLLKRIKSMKVKDIQFTSKGNAIVLTEKGDAFTWDEKLKRLNGCPGHNSPVTAIAVCSADERFAASYSPEKYHADRNDRKRRDLLDNQKLVRVRIIKTGQCQWRLPTKGRSITKLQFFTSNRIILAGYASNGDILLWELINEQKYGREIGHWESVEIVRNNQAEPLECAFPEKKKTFISAYADGTILIRSFSSSRDQRIIATIPGIDAGVFRWKNLYCDEDLLKMLEGYPH</sequence>
<dbReference type="InterPro" id="IPR015943">
    <property type="entry name" value="WD40/YVTN_repeat-like_dom_sf"/>
</dbReference>
<keyword evidence="2" id="KW-0677">Repeat</keyword>
<protein>
    <submittedName>
        <fullName evidence="4">WD domain, G-beta repeat protein</fullName>
    </submittedName>
</protein>
<evidence type="ECO:0000256" key="3">
    <source>
        <dbReference type="PROSITE-ProRule" id="PRU00221"/>
    </source>
</evidence>
<dbReference type="AlphaFoldDB" id="C6LGE8"/>
<dbReference type="Proteomes" id="UP000005561">
    <property type="component" value="Unassembled WGS sequence"/>
</dbReference>
<dbReference type="RefSeq" id="WP_006862493.1">
    <property type="nucleotide sequence ID" value="NZ_ACCL02000012.1"/>
</dbReference>
<dbReference type="PANTHER" id="PTHR19848">
    <property type="entry name" value="WD40 REPEAT PROTEIN"/>
    <property type="match status" value="1"/>
</dbReference>
<evidence type="ECO:0000256" key="1">
    <source>
        <dbReference type="ARBA" id="ARBA00022574"/>
    </source>
</evidence>
<dbReference type="EMBL" id="ACCL02000012">
    <property type="protein sequence ID" value="EET60148.1"/>
    <property type="molecule type" value="Genomic_DNA"/>
</dbReference>
<gene>
    <name evidence="4" type="ORF">BRYFOR_07708</name>
</gene>
<keyword evidence="1 3" id="KW-0853">WD repeat</keyword>
<accession>C6LGE8</accession>
<dbReference type="SMART" id="SM00320">
    <property type="entry name" value="WD40"/>
    <property type="match status" value="4"/>
</dbReference>
<organism evidence="4 5">
    <name type="scientific">Marvinbryantia formatexigens DSM 14469</name>
    <dbReference type="NCBI Taxonomy" id="478749"/>
    <lineage>
        <taxon>Bacteria</taxon>
        <taxon>Bacillati</taxon>
        <taxon>Bacillota</taxon>
        <taxon>Clostridia</taxon>
        <taxon>Lachnospirales</taxon>
        <taxon>Lachnospiraceae</taxon>
        <taxon>Marvinbryantia</taxon>
    </lineage>
</organism>
<dbReference type="InterPro" id="IPR001680">
    <property type="entry name" value="WD40_rpt"/>
</dbReference>
<keyword evidence="5" id="KW-1185">Reference proteome</keyword>
<dbReference type="eggNOG" id="COG2319">
    <property type="taxonomic scope" value="Bacteria"/>
</dbReference>
<dbReference type="Gene3D" id="2.130.10.10">
    <property type="entry name" value="YVTN repeat-like/Quinoprotein amine dehydrogenase"/>
    <property type="match status" value="2"/>
</dbReference>
<reference evidence="4" key="1">
    <citation type="submission" date="2009-07" db="EMBL/GenBank/DDBJ databases">
        <authorList>
            <person name="Weinstock G."/>
            <person name="Sodergren E."/>
            <person name="Clifton S."/>
            <person name="Fulton L."/>
            <person name="Fulton B."/>
            <person name="Courtney L."/>
            <person name="Fronick C."/>
            <person name="Harrison M."/>
            <person name="Strong C."/>
            <person name="Farmer C."/>
            <person name="Delahaunty K."/>
            <person name="Markovic C."/>
            <person name="Hall O."/>
            <person name="Minx P."/>
            <person name="Tomlinson C."/>
            <person name="Mitreva M."/>
            <person name="Nelson J."/>
            <person name="Hou S."/>
            <person name="Wollam A."/>
            <person name="Pepin K.H."/>
            <person name="Johnson M."/>
            <person name="Bhonagiri V."/>
            <person name="Nash W.E."/>
            <person name="Warren W."/>
            <person name="Chinwalla A."/>
            <person name="Mardis E.R."/>
            <person name="Wilson R.K."/>
        </authorList>
    </citation>
    <scope>NUCLEOTIDE SEQUENCE [LARGE SCALE GENOMIC DNA]</scope>
    <source>
        <strain evidence="4">DSM 14469</strain>
    </source>
</reference>
<evidence type="ECO:0000313" key="5">
    <source>
        <dbReference type="Proteomes" id="UP000005561"/>
    </source>
</evidence>
<dbReference type="STRING" id="168384.SAMN05660368_01026"/>
<feature type="repeat" description="WD" evidence="3">
    <location>
        <begin position="110"/>
        <end position="151"/>
    </location>
</feature>
<evidence type="ECO:0000313" key="4">
    <source>
        <dbReference type="EMBL" id="EET60148.1"/>
    </source>
</evidence>
<name>C6LGE8_9FIRM</name>